<organism evidence="1 2">
    <name type="scientific">Candidatus Muproteobacteria bacterium RBG_16_65_34</name>
    <dbReference type="NCBI Taxonomy" id="1817760"/>
    <lineage>
        <taxon>Bacteria</taxon>
        <taxon>Pseudomonadati</taxon>
        <taxon>Pseudomonadota</taxon>
        <taxon>Candidatus Muproteobacteria</taxon>
    </lineage>
</organism>
<reference evidence="1 2" key="1">
    <citation type="journal article" date="2016" name="Nat. Commun.">
        <title>Thousands of microbial genomes shed light on interconnected biogeochemical processes in an aquifer system.</title>
        <authorList>
            <person name="Anantharaman K."/>
            <person name="Brown C.T."/>
            <person name="Hug L.A."/>
            <person name="Sharon I."/>
            <person name="Castelle C.J."/>
            <person name="Probst A.J."/>
            <person name="Thomas B.C."/>
            <person name="Singh A."/>
            <person name="Wilkins M.J."/>
            <person name="Karaoz U."/>
            <person name="Brodie E.L."/>
            <person name="Williams K.H."/>
            <person name="Hubbard S.S."/>
            <person name="Banfield J.F."/>
        </authorList>
    </citation>
    <scope>NUCLEOTIDE SEQUENCE [LARGE SCALE GENOMIC DNA]</scope>
</reference>
<dbReference type="AlphaFoldDB" id="A0A1F6TVW3"/>
<evidence type="ECO:0000313" key="2">
    <source>
        <dbReference type="Proteomes" id="UP000178885"/>
    </source>
</evidence>
<dbReference type="STRING" id="1817760.A2151_03825"/>
<sequence>MPHAEKKQNDPFYTAYLGRFSSLLSWESLDAFWRVVRERADAGWYLYAIGMPLPTRPSTRAETEKFIAQVDALLHRDHHEDYCGIVYADDKEDPSFIKIFDPHHLGVSCGFSHNPPLPGWIMTRMPPNLLEDKRKLPENRRRWWDALWE</sequence>
<comment type="caution">
    <text evidence="1">The sequence shown here is derived from an EMBL/GenBank/DDBJ whole genome shotgun (WGS) entry which is preliminary data.</text>
</comment>
<evidence type="ECO:0000313" key="1">
    <source>
        <dbReference type="EMBL" id="OGI49236.1"/>
    </source>
</evidence>
<proteinExistence type="predicted"/>
<accession>A0A1F6TVW3</accession>
<dbReference type="Proteomes" id="UP000178885">
    <property type="component" value="Unassembled WGS sequence"/>
</dbReference>
<dbReference type="EMBL" id="MFSU01000002">
    <property type="protein sequence ID" value="OGI49236.1"/>
    <property type="molecule type" value="Genomic_DNA"/>
</dbReference>
<gene>
    <name evidence="1" type="ORF">A2151_03825</name>
</gene>
<name>A0A1F6TVW3_9PROT</name>
<protein>
    <submittedName>
        <fullName evidence="1">Uncharacterized protein</fullName>
    </submittedName>
</protein>